<keyword evidence="4" id="KW-1185">Reference proteome</keyword>
<reference evidence="3 4" key="1">
    <citation type="journal article" date="2012" name="Proc. Natl. Acad. Sci. U.S.A.">
        <title>Comparative genomics of Ceriporiopsis subvermispora and Phanerochaete chrysosporium provide insight into selective ligninolysis.</title>
        <authorList>
            <person name="Fernandez-Fueyo E."/>
            <person name="Ruiz-Duenas F.J."/>
            <person name="Ferreira P."/>
            <person name="Floudas D."/>
            <person name="Hibbett D.S."/>
            <person name="Canessa P."/>
            <person name="Larrondo L.F."/>
            <person name="James T.Y."/>
            <person name="Seelenfreund D."/>
            <person name="Lobos S."/>
            <person name="Polanco R."/>
            <person name="Tello M."/>
            <person name="Honda Y."/>
            <person name="Watanabe T."/>
            <person name="Watanabe T."/>
            <person name="Ryu J.S."/>
            <person name="Kubicek C.P."/>
            <person name="Schmoll M."/>
            <person name="Gaskell J."/>
            <person name="Hammel K.E."/>
            <person name="St John F.J."/>
            <person name="Vanden Wymelenberg A."/>
            <person name="Sabat G."/>
            <person name="Splinter BonDurant S."/>
            <person name="Syed K."/>
            <person name="Yadav J.S."/>
            <person name="Doddapaneni H."/>
            <person name="Subramanian V."/>
            <person name="Lavin J.L."/>
            <person name="Oguiza J.A."/>
            <person name="Perez G."/>
            <person name="Pisabarro A.G."/>
            <person name="Ramirez L."/>
            <person name="Santoyo F."/>
            <person name="Master E."/>
            <person name="Coutinho P.M."/>
            <person name="Henrissat B."/>
            <person name="Lombard V."/>
            <person name="Magnuson J.K."/>
            <person name="Kuees U."/>
            <person name="Hori C."/>
            <person name="Igarashi K."/>
            <person name="Samejima M."/>
            <person name="Held B.W."/>
            <person name="Barry K.W."/>
            <person name="LaButti K.M."/>
            <person name="Lapidus A."/>
            <person name="Lindquist E.A."/>
            <person name="Lucas S.M."/>
            <person name="Riley R."/>
            <person name="Salamov A.A."/>
            <person name="Hoffmeister D."/>
            <person name="Schwenk D."/>
            <person name="Hadar Y."/>
            <person name="Yarden O."/>
            <person name="de Vries R.P."/>
            <person name="Wiebenga A."/>
            <person name="Stenlid J."/>
            <person name="Eastwood D."/>
            <person name="Grigoriev I.V."/>
            <person name="Berka R.M."/>
            <person name="Blanchette R.A."/>
            <person name="Kersten P."/>
            <person name="Martinez A.T."/>
            <person name="Vicuna R."/>
            <person name="Cullen D."/>
        </authorList>
    </citation>
    <scope>NUCLEOTIDE SEQUENCE [LARGE SCALE GENOMIC DNA]</scope>
    <source>
        <strain evidence="3 4">B</strain>
    </source>
</reference>
<dbReference type="HOGENOM" id="CLU_006586_10_6_1"/>
<dbReference type="STRING" id="914234.M2PCZ2"/>
<gene>
    <name evidence="3" type="ORF">CERSUDRAFT_86951</name>
</gene>
<organism evidence="3 4">
    <name type="scientific">Ceriporiopsis subvermispora (strain B)</name>
    <name type="common">White-rot fungus</name>
    <name type="synonym">Gelatoporia subvermispora</name>
    <dbReference type="NCBI Taxonomy" id="914234"/>
    <lineage>
        <taxon>Eukaryota</taxon>
        <taxon>Fungi</taxon>
        <taxon>Dikarya</taxon>
        <taxon>Basidiomycota</taxon>
        <taxon>Agaricomycotina</taxon>
        <taxon>Agaricomycetes</taxon>
        <taxon>Polyporales</taxon>
        <taxon>Gelatoporiaceae</taxon>
        <taxon>Gelatoporia</taxon>
    </lineage>
</organism>
<sequence length="546" mass="59491">MHGLTRSLVALAGATAAFAASIPKGAPTVHLDKATFYGLHNGSADMFLGIPYAQPPVGNLRYRQPVAVEPYTGIHNATEFGFSCPGIEDPPPSGPFETVLDDLLDDKFPGLQNSTQPQNEDCLTANIWVPKGAKKGDKYPVVLWLHLGAFVYGGSSSYNGGFVVERSVENGQPIIYVSINYRLAAFGFLPGKEAQAAGITNLGMRDQRQALRWIQTYIESFGGDPTRVTIWGVNAGSESAACQMLTNNGDTEGLFSGAVMQSGFPLPLNNYTQLQSTYDGLVNATNCTTASNTLDCLRELPFETLYNGMINLPLEQRTSGWQLILDFDFIPDQPPTLLMEGKVAKVPYIMGDTDDEGTETALFFTSTITTDDELFSYVQNELVPGISDNETSQILELYPADPAAGSPFDTGDANAITPEFKRLSAIIGDLEFHGQRRFFLNQTAHLMPSYTWLSKLYKDIPYVGSGTVTDDLNLYGPGALTDYLINFVALGTPNNGTGLEWPTWTKSSPNILTIVNNTETPLLITDDTFRSEGINLLIELNLQHPE</sequence>
<dbReference type="Gene3D" id="3.40.50.1820">
    <property type="entry name" value="alpha/beta hydrolase"/>
    <property type="match status" value="1"/>
</dbReference>
<proteinExistence type="predicted"/>
<keyword evidence="1" id="KW-0732">Signal</keyword>
<feature type="domain" description="Carboxylesterase type B" evidence="2">
    <location>
        <begin position="41"/>
        <end position="375"/>
    </location>
</feature>
<dbReference type="InterPro" id="IPR050309">
    <property type="entry name" value="Type-B_Carboxylest/Lipase"/>
</dbReference>
<feature type="chain" id="PRO_5004022446" description="Carboxylesterase type B domain-containing protein" evidence="1">
    <location>
        <begin position="20"/>
        <end position="546"/>
    </location>
</feature>
<feature type="signal peptide" evidence="1">
    <location>
        <begin position="1"/>
        <end position="19"/>
    </location>
</feature>
<dbReference type="PANTHER" id="PTHR11559">
    <property type="entry name" value="CARBOXYLESTERASE"/>
    <property type="match status" value="1"/>
</dbReference>
<name>M2PCZ2_CERS8</name>
<evidence type="ECO:0000256" key="1">
    <source>
        <dbReference type="SAM" id="SignalP"/>
    </source>
</evidence>
<dbReference type="Pfam" id="PF00135">
    <property type="entry name" value="COesterase"/>
    <property type="match status" value="1"/>
</dbReference>
<protein>
    <recommendedName>
        <fullName evidence="2">Carboxylesterase type B domain-containing protein</fullName>
    </recommendedName>
</protein>
<dbReference type="SUPFAM" id="SSF53474">
    <property type="entry name" value="alpha/beta-Hydrolases"/>
    <property type="match status" value="1"/>
</dbReference>
<dbReference type="AlphaFoldDB" id="M2PCZ2"/>
<evidence type="ECO:0000259" key="2">
    <source>
        <dbReference type="Pfam" id="PF00135"/>
    </source>
</evidence>
<dbReference type="EMBL" id="KB445805">
    <property type="protein sequence ID" value="EMD33604.1"/>
    <property type="molecule type" value="Genomic_DNA"/>
</dbReference>
<evidence type="ECO:0000313" key="3">
    <source>
        <dbReference type="EMBL" id="EMD33604.1"/>
    </source>
</evidence>
<dbReference type="OrthoDB" id="408631at2759"/>
<dbReference type="Proteomes" id="UP000016930">
    <property type="component" value="Unassembled WGS sequence"/>
</dbReference>
<accession>M2PCZ2</accession>
<dbReference type="InterPro" id="IPR002018">
    <property type="entry name" value="CarbesteraseB"/>
</dbReference>
<dbReference type="ESTHER" id="cers8-m2pcz2">
    <property type="family name" value="Fungal_carboxylesterase_lipase"/>
</dbReference>
<dbReference type="InterPro" id="IPR029058">
    <property type="entry name" value="AB_hydrolase_fold"/>
</dbReference>
<evidence type="ECO:0000313" key="4">
    <source>
        <dbReference type="Proteomes" id="UP000016930"/>
    </source>
</evidence>